<dbReference type="AlphaFoldDB" id="A0A8J6JE33"/>
<evidence type="ECO:0000313" key="1">
    <source>
        <dbReference type="EMBL" id="MBC5734228.1"/>
    </source>
</evidence>
<proteinExistence type="predicted"/>
<sequence length="116" mass="12858">MAQYTPHYGLHQWEPEDSFLREDFNQDLARIDTALAKKTELVMGSYTGDGGTQQIDLGFAARVVLVGHPTHTVIAFQGETVNRITVNETGFQVVYSENATVGINRSGTVYHYLAIP</sequence>
<dbReference type="Proteomes" id="UP000661435">
    <property type="component" value="Unassembled WGS sequence"/>
</dbReference>
<keyword evidence="2" id="KW-1185">Reference proteome</keyword>
<organism evidence="1 2">
    <name type="scientific">Lawsonibacter hominis</name>
    <dbReference type="NCBI Taxonomy" id="2763053"/>
    <lineage>
        <taxon>Bacteria</taxon>
        <taxon>Bacillati</taxon>
        <taxon>Bacillota</taxon>
        <taxon>Clostridia</taxon>
        <taxon>Eubacteriales</taxon>
        <taxon>Oscillospiraceae</taxon>
        <taxon>Lawsonibacter</taxon>
    </lineage>
</organism>
<comment type="caution">
    <text evidence="1">The sequence shown here is derived from an EMBL/GenBank/DDBJ whole genome shotgun (WGS) entry which is preliminary data.</text>
</comment>
<name>A0A8J6JE33_9FIRM</name>
<accession>A0A8J6JE33</accession>
<reference evidence="1" key="1">
    <citation type="submission" date="2020-08" db="EMBL/GenBank/DDBJ databases">
        <title>Genome public.</title>
        <authorList>
            <person name="Liu C."/>
            <person name="Sun Q."/>
        </authorList>
    </citation>
    <scope>NUCLEOTIDE SEQUENCE</scope>
    <source>
        <strain evidence="1">NSJ-51</strain>
    </source>
</reference>
<dbReference type="RefSeq" id="WP_186908114.1">
    <property type="nucleotide sequence ID" value="NZ_JACOPP010000014.1"/>
</dbReference>
<evidence type="ECO:0000313" key="2">
    <source>
        <dbReference type="Proteomes" id="UP000661435"/>
    </source>
</evidence>
<dbReference type="EMBL" id="JACOPP010000014">
    <property type="protein sequence ID" value="MBC5734228.1"/>
    <property type="molecule type" value="Genomic_DNA"/>
</dbReference>
<protein>
    <submittedName>
        <fullName evidence="1">Uncharacterized protein</fullName>
    </submittedName>
</protein>
<gene>
    <name evidence="1" type="ORF">H8S57_10890</name>
</gene>